<evidence type="ECO:0000256" key="2">
    <source>
        <dbReference type="ARBA" id="ARBA00023027"/>
    </source>
</evidence>
<proteinExistence type="predicted"/>
<evidence type="ECO:0000256" key="1">
    <source>
        <dbReference type="ARBA" id="ARBA00023002"/>
    </source>
</evidence>
<dbReference type="SUPFAM" id="SSF52283">
    <property type="entry name" value="Formate/glycerate dehydrogenase catalytic domain-like"/>
    <property type="match status" value="1"/>
</dbReference>
<dbReference type="SUPFAM" id="SSF51735">
    <property type="entry name" value="NAD(P)-binding Rossmann-fold domains"/>
    <property type="match status" value="1"/>
</dbReference>
<keyword evidence="2" id="KW-0520">NAD</keyword>
<evidence type="ECO:0000313" key="5">
    <source>
        <dbReference type="Proteomes" id="UP000274909"/>
    </source>
</evidence>
<accession>A0A3S0VTI3</accession>
<dbReference type="PANTHER" id="PTHR43333">
    <property type="entry name" value="2-HACID_DH_C DOMAIN-CONTAINING PROTEIN"/>
    <property type="match status" value="1"/>
</dbReference>
<dbReference type="Gene3D" id="3.40.50.720">
    <property type="entry name" value="NAD(P)-binding Rossmann-like Domain"/>
    <property type="match status" value="2"/>
</dbReference>
<organism evidence="4 5">
    <name type="scientific">Labedella endophytica</name>
    <dbReference type="NCBI Taxonomy" id="1523160"/>
    <lineage>
        <taxon>Bacteria</taxon>
        <taxon>Bacillati</taxon>
        <taxon>Actinomycetota</taxon>
        <taxon>Actinomycetes</taxon>
        <taxon>Micrococcales</taxon>
        <taxon>Microbacteriaceae</taxon>
        <taxon>Labedella</taxon>
    </lineage>
</organism>
<evidence type="ECO:0000259" key="3">
    <source>
        <dbReference type="Pfam" id="PF02826"/>
    </source>
</evidence>
<dbReference type="InterPro" id="IPR036291">
    <property type="entry name" value="NAD(P)-bd_dom_sf"/>
</dbReference>
<gene>
    <name evidence="4" type="ORF">ELQ94_05125</name>
</gene>
<dbReference type="Proteomes" id="UP000274909">
    <property type="component" value="Unassembled WGS sequence"/>
</dbReference>
<keyword evidence="5" id="KW-1185">Reference proteome</keyword>
<name>A0A3S0VTI3_9MICO</name>
<evidence type="ECO:0000313" key="4">
    <source>
        <dbReference type="EMBL" id="RUR00927.1"/>
    </source>
</evidence>
<dbReference type="EMBL" id="RZGZ01000002">
    <property type="protein sequence ID" value="RUR00927.1"/>
    <property type="molecule type" value="Genomic_DNA"/>
</dbReference>
<dbReference type="Pfam" id="PF02826">
    <property type="entry name" value="2-Hacid_dh_C"/>
    <property type="match status" value="1"/>
</dbReference>
<dbReference type="PANTHER" id="PTHR43333:SF1">
    <property type="entry name" value="D-ISOMER SPECIFIC 2-HYDROXYACID DEHYDROGENASE NAD-BINDING DOMAIN-CONTAINING PROTEIN"/>
    <property type="match status" value="1"/>
</dbReference>
<dbReference type="AlphaFoldDB" id="A0A3S0VTI3"/>
<sequence>MSEVVLVRGGEGEIVRSRIRAEFPDVVVFDDDDGATTIDPSVTIVAGRVPDAAVDAAASLSWVHSWAAGVESDVGPRLRATDITVTSSAGNGAVPLAEHALLLALLLDRGATRWFDSARSARWDRFTHGELFGKTLGVYGFGNIGEALAPRARAFGMTVVGLRRTVGRSTPDIDRMYAPDEMLEFAARCDVLVVAAPLTTHTRGAIDQSVLSALRPGATVVVVSRGGIVVDDDLLDALRSGGVAAAGLDAHATEPLPADSPFWSLENVVVTPHNGATTAATAARGTEIFLDNLRRRVEGEPLVNRVDLVALA</sequence>
<protein>
    <submittedName>
        <fullName evidence="4">D-2-hydroxyacid dehydrogenase</fullName>
    </submittedName>
</protein>
<dbReference type="GO" id="GO:0016491">
    <property type="term" value="F:oxidoreductase activity"/>
    <property type="evidence" value="ECO:0007669"/>
    <property type="project" value="UniProtKB-KW"/>
</dbReference>
<dbReference type="OrthoDB" id="4324715at2"/>
<keyword evidence="1" id="KW-0560">Oxidoreductase</keyword>
<dbReference type="GO" id="GO:0051287">
    <property type="term" value="F:NAD binding"/>
    <property type="evidence" value="ECO:0007669"/>
    <property type="project" value="InterPro"/>
</dbReference>
<feature type="domain" description="D-isomer specific 2-hydroxyacid dehydrogenase NAD-binding" evidence="3">
    <location>
        <begin position="103"/>
        <end position="275"/>
    </location>
</feature>
<dbReference type="RefSeq" id="WP_127047879.1">
    <property type="nucleotide sequence ID" value="NZ_RZGZ01000002.1"/>
</dbReference>
<reference evidence="4 5" key="1">
    <citation type="submission" date="2018-12" db="EMBL/GenBank/DDBJ databases">
        <authorList>
            <person name="Li F."/>
        </authorList>
    </citation>
    <scope>NUCLEOTIDE SEQUENCE [LARGE SCALE GENOMIC DNA]</scope>
    <source>
        <strain evidence="4 5">EGI 6500705</strain>
    </source>
</reference>
<comment type="caution">
    <text evidence="4">The sequence shown here is derived from an EMBL/GenBank/DDBJ whole genome shotgun (WGS) entry which is preliminary data.</text>
</comment>
<dbReference type="InterPro" id="IPR006140">
    <property type="entry name" value="D-isomer_DH_NAD-bd"/>
</dbReference>